<dbReference type="OrthoDB" id="3196337at2"/>
<reference evidence="3" key="1">
    <citation type="journal article" date="2019" name="Microbiol. Resour. Announc.">
        <title>Complete Genome Sequence of Rubrobacter xylanophilus Strain AA3-22, Isolated from Arima Onsen in Japan.</title>
        <authorList>
            <person name="Tomariguchi N."/>
            <person name="Miyazaki K."/>
        </authorList>
    </citation>
    <scope>NUCLEOTIDE SEQUENCE [LARGE SCALE GENOMIC DNA]</scope>
    <source>
        <strain evidence="3">AA3-22</strain>
    </source>
</reference>
<dbReference type="InterPro" id="IPR036873">
    <property type="entry name" value="Rhodanese-like_dom_sf"/>
</dbReference>
<keyword evidence="1" id="KW-0479">Metal-binding</keyword>
<evidence type="ECO:0000313" key="3">
    <source>
        <dbReference type="EMBL" id="BBL80403.1"/>
    </source>
</evidence>
<gene>
    <name evidence="3" type="ORF">RxyAA322_22570</name>
</gene>
<dbReference type="InterPro" id="IPR001279">
    <property type="entry name" value="Metallo-B-lactamas"/>
</dbReference>
<feature type="domain" description="Rhodanese" evidence="2">
    <location>
        <begin position="366"/>
        <end position="457"/>
    </location>
</feature>
<dbReference type="Proteomes" id="UP000318065">
    <property type="component" value="Chromosome"/>
</dbReference>
<keyword evidence="4" id="KW-1185">Reference proteome</keyword>
<name>A0A510HNS6_9ACTN</name>
<dbReference type="Pfam" id="PF00753">
    <property type="entry name" value="Lactamase_B"/>
    <property type="match status" value="1"/>
</dbReference>
<dbReference type="InterPro" id="IPR044528">
    <property type="entry name" value="POD-like_MBL-fold"/>
</dbReference>
<dbReference type="GO" id="GO:0050313">
    <property type="term" value="F:sulfur dioxygenase activity"/>
    <property type="evidence" value="ECO:0007669"/>
    <property type="project" value="InterPro"/>
</dbReference>
<keyword evidence="3" id="KW-0378">Hydrolase</keyword>
<dbReference type="SMART" id="SM00849">
    <property type="entry name" value="Lactamase_B"/>
    <property type="match status" value="1"/>
</dbReference>
<dbReference type="AlphaFoldDB" id="A0A510HNS6"/>
<dbReference type="InterPro" id="IPR036866">
    <property type="entry name" value="RibonucZ/Hydroxyglut_hydro"/>
</dbReference>
<organism evidence="3 4">
    <name type="scientific">Rubrobacter xylanophilus</name>
    <dbReference type="NCBI Taxonomy" id="49319"/>
    <lineage>
        <taxon>Bacteria</taxon>
        <taxon>Bacillati</taxon>
        <taxon>Actinomycetota</taxon>
        <taxon>Rubrobacteria</taxon>
        <taxon>Rubrobacterales</taxon>
        <taxon>Rubrobacteraceae</taxon>
        <taxon>Rubrobacter</taxon>
    </lineage>
</organism>
<dbReference type="InterPro" id="IPR001763">
    <property type="entry name" value="Rhodanese-like_dom"/>
</dbReference>
<protein>
    <submittedName>
        <fullName evidence="3">MBL fold metallo-hydrolase</fullName>
    </submittedName>
</protein>
<dbReference type="Gene3D" id="3.40.250.10">
    <property type="entry name" value="Rhodanese-like domain"/>
    <property type="match status" value="2"/>
</dbReference>
<dbReference type="EMBL" id="AP019791">
    <property type="protein sequence ID" value="BBL80403.1"/>
    <property type="molecule type" value="Genomic_DNA"/>
</dbReference>
<evidence type="ECO:0000313" key="4">
    <source>
        <dbReference type="Proteomes" id="UP000318065"/>
    </source>
</evidence>
<dbReference type="Pfam" id="PF00581">
    <property type="entry name" value="Rhodanese"/>
    <property type="match status" value="2"/>
</dbReference>
<proteinExistence type="predicted"/>
<dbReference type="PANTHER" id="PTHR43084">
    <property type="entry name" value="PERSULFIDE DIOXYGENASE ETHE1"/>
    <property type="match status" value="1"/>
</dbReference>
<dbReference type="InterPro" id="IPR051682">
    <property type="entry name" value="Mito_Persulfide_Diox"/>
</dbReference>
<dbReference type="GO" id="GO:0006749">
    <property type="term" value="P:glutathione metabolic process"/>
    <property type="evidence" value="ECO:0007669"/>
    <property type="project" value="InterPro"/>
</dbReference>
<dbReference type="SUPFAM" id="SSF56281">
    <property type="entry name" value="Metallo-hydrolase/oxidoreductase"/>
    <property type="match status" value="1"/>
</dbReference>
<feature type="domain" description="Rhodanese" evidence="2">
    <location>
        <begin position="260"/>
        <end position="352"/>
    </location>
</feature>
<evidence type="ECO:0000259" key="2">
    <source>
        <dbReference type="PROSITE" id="PS50206"/>
    </source>
</evidence>
<dbReference type="PROSITE" id="PS50206">
    <property type="entry name" value="RHODANESE_3"/>
    <property type="match status" value="2"/>
</dbReference>
<dbReference type="CDD" id="cd07724">
    <property type="entry name" value="POD-like_MBL-fold"/>
    <property type="match status" value="1"/>
</dbReference>
<dbReference type="GO" id="GO:0046872">
    <property type="term" value="F:metal ion binding"/>
    <property type="evidence" value="ECO:0007669"/>
    <property type="project" value="UniProtKB-KW"/>
</dbReference>
<dbReference type="PANTHER" id="PTHR43084:SF1">
    <property type="entry name" value="PERSULFIDE DIOXYGENASE ETHE1, MITOCHONDRIAL"/>
    <property type="match status" value="1"/>
</dbReference>
<dbReference type="GO" id="GO:0016787">
    <property type="term" value="F:hydrolase activity"/>
    <property type="evidence" value="ECO:0007669"/>
    <property type="project" value="UniProtKB-KW"/>
</dbReference>
<evidence type="ECO:0000256" key="1">
    <source>
        <dbReference type="ARBA" id="ARBA00022723"/>
    </source>
</evidence>
<accession>A0A510HNS6</accession>
<dbReference type="Gene3D" id="3.60.15.10">
    <property type="entry name" value="Ribonuclease Z/Hydroxyacylglutathione hydrolase-like"/>
    <property type="match status" value="1"/>
</dbReference>
<dbReference type="CDD" id="cd00158">
    <property type="entry name" value="RHOD"/>
    <property type="match status" value="2"/>
</dbReference>
<dbReference type="SMART" id="SM00450">
    <property type="entry name" value="RHOD"/>
    <property type="match status" value="2"/>
</dbReference>
<dbReference type="GO" id="GO:0070813">
    <property type="term" value="P:hydrogen sulfide metabolic process"/>
    <property type="evidence" value="ECO:0007669"/>
    <property type="project" value="TreeGrafter"/>
</dbReference>
<sequence>MFFREVINEDLGCVSYVVADGSEAAVVDPKWEIEEYLGMAEENGFGIAHILETHNHADHVSGRGRLAAAAGARIHAPAEAQAAYEHEPLREGDEIRVGDVRITALATPGHRPEHLSFLARDGSRSGEAWMLLSGDFLFVGDLARPDLAVEAEEGARGIFRSLRKLEGLGDFVELWPAHIGGSLCGGAAMSRKPSSTLGFERRFNPHLQVGDEEKFVRNIAAELPPQPPNFERIVELNRGPLLTEAAPPRALTPQRVEELLRGGAVLIDGRDQREFDGAHVPGSINVTTNQSGVGTRAAWVVPPDAEILTTAGGDEKARGMVRMLEAVGFRRIRGYLAGGVAAWRAAGLEVKTTPALDVSGLARLLERKEASLLDVRSVEEWREGHVEGSIHLPYQELRDGIPEKLRGAERPLAVACSGGVRSALAASLLERAGVEGIMHVADGGVPDLERFGVRLTR</sequence>
<dbReference type="SUPFAM" id="SSF52821">
    <property type="entry name" value="Rhodanese/Cell cycle control phosphatase"/>
    <property type="match status" value="2"/>
</dbReference>